<dbReference type="GO" id="GO:0004984">
    <property type="term" value="F:olfactory receptor activity"/>
    <property type="evidence" value="ECO:0007669"/>
    <property type="project" value="InterPro"/>
</dbReference>
<evidence type="ECO:0000256" key="3">
    <source>
        <dbReference type="ARBA" id="ARBA00022606"/>
    </source>
</evidence>
<feature type="transmembrane region" description="Helical" evidence="10">
    <location>
        <begin position="729"/>
        <end position="751"/>
    </location>
</feature>
<keyword evidence="9" id="KW-0807">Transducer</keyword>
<dbReference type="PANTHER" id="PTHR21137">
    <property type="entry name" value="ODORANT RECEPTOR"/>
    <property type="match status" value="1"/>
</dbReference>
<keyword evidence="2" id="KW-1003">Cell membrane</keyword>
<protein>
    <recommendedName>
        <fullName evidence="13">Odorant receptor</fullName>
    </recommendedName>
</protein>
<feature type="transmembrane region" description="Helical" evidence="10">
    <location>
        <begin position="321"/>
        <end position="346"/>
    </location>
</feature>
<keyword evidence="4 10" id="KW-0812">Transmembrane</keyword>
<accession>A0AAV7IL50</accession>
<reference evidence="11 12" key="1">
    <citation type="journal article" date="2021" name="J. Hered.">
        <title>A chromosome-level genome assembly of the parasitoid wasp, Cotesia glomerata (Hymenoptera: Braconidae).</title>
        <authorList>
            <person name="Pinto B.J."/>
            <person name="Weis J.J."/>
            <person name="Gamble T."/>
            <person name="Ode P.J."/>
            <person name="Paul R."/>
            <person name="Zaspel J.M."/>
        </authorList>
    </citation>
    <scope>NUCLEOTIDE SEQUENCE [LARGE SCALE GENOMIC DNA]</scope>
    <source>
        <strain evidence="11">CgM1</strain>
    </source>
</reference>
<evidence type="ECO:0000256" key="8">
    <source>
        <dbReference type="ARBA" id="ARBA00023170"/>
    </source>
</evidence>
<evidence type="ECO:0000256" key="10">
    <source>
        <dbReference type="SAM" id="Phobius"/>
    </source>
</evidence>
<keyword evidence="7 10" id="KW-0472">Membrane</keyword>
<dbReference type="Pfam" id="PF02949">
    <property type="entry name" value="7tm_6"/>
    <property type="match status" value="3"/>
</dbReference>
<keyword evidence="3" id="KW-0716">Sensory transduction</keyword>
<feature type="transmembrane region" description="Helical" evidence="10">
    <location>
        <begin position="27"/>
        <end position="48"/>
    </location>
</feature>
<keyword evidence="12" id="KW-1185">Reference proteome</keyword>
<sequence length="874" mass="99247">MNVYLVSSWPLSKSVNRLSRIWFNIRWWTAFISILLLFLPLANGVFVYRNDLLVMVKAACLSSASAQALLKLLVCRFQSDRLQFLHHEMETFIKNANPLEKKCLQKYIKKSGFFHVFVSVSMWIVCLAFIIEPIVLSHPYPTDTAYPFVVKSEPLRIALYLQQIMALCFIAAALTIDFQVATLLWFTCVKFEVLSHHFREVSSERELVSCIKKHQQVLWYAKEVKHAVQYITLATIATTTIGVICGCLALISHQPLSVKLRVANIVGNATSELFIYAWPADNLIQKSQDIGWSVYNSKWTNAPISMMRTKMNVIHRSQVPVMITISGVMPSLCLHYYTSLFIVFVFRKDSLVMVKAACQSGASGQAFLKLLICRYQSDRLQFLHHEMETFIRNANPLEKKCLQKYIEKSGFFHVFVNLSMWAVCLAFIIEPILLSHPYPTDTAYPFVVKSEPLRIALYLQQIIALFFIGAAVTIDLQVAILLWFTCVKFEVLGYHVREVSSERDLVACIKKHQQVLRYAKEVKHAVQYITLATIATTTIGVISGCLALISNQPFSVKLRVANIVGNAGFELFIYAWPADNLIQVRLGATLNEFIMNASDSSMLVFQKYIDKSWKFQFLMVFGWYFAAGGLVLGPLVLPQKFPNDAVYPFSVEHPLVAKIIYAHQSFVAYQCATGLAMDGQAALFMWYLNAKFEILVSEIKRVINREDLCWCIKQHQEILLFADELIPPIRALAFTSISVTKILMISSGFFLISDETLLVKLQFVIVAISSTFNTFLYSWAADDLINISGPALSSEIFNGFCHHSLKMKKMCLLTIHRAQKPIVINIPGLLATLSNEYYASRFRALQQFALLSTLDSGMNDKKMLISVEVVYYNA</sequence>
<keyword evidence="8" id="KW-0675">Receptor</keyword>
<name>A0AAV7IL50_COTGL</name>
<evidence type="ECO:0000256" key="7">
    <source>
        <dbReference type="ARBA" id="ARBA00023136"/>
    </source>
</evidence>
<proteinExistence type="predicted"/>
<feature type="transmembrane region" description="Helical" evidence="10">
    <location>
        <begin position="763"/>
        <end position="780"/>
    </location>
</feature>
<feature type="transmembrane region" description="Helical" evidence="10">
    <location>
        <begin position="525"/>
        <end position="549"/>
    </location>
</feature>
<evidence type="ECO:0000256" key="4">
    <source>
        <dbReference type="ARBA" id="ARBA00022692"/>
    </source>
</evidence>
<evidence type="ECO:0000313" key="12">
    <source>
        <dbReference type="Proteomes" id="UP000826195"/>
    </source>
</evidence>
<evidence type="ECO:0000256" key="6">
    <source>
        <dbReference type="ARBA" id="ARBA00022989"/>
    </source>
</evidence>
<evidence type="ECO:0000256" key="2">
    <source>
        <dbReference type="ARBA" id="ARBA00022475"/>
    </source>
</evidence>
<comment type="caution">
    <text evidence="11">The sequence shown here is derived from an EMBL/GenBank/DDBJ whole genome shotgun (WGS) entry which is preliminary data.</text>
</comment>
<feature type="transmembrane region" description="Helical" evidence="10">
    <location>
        <begin position="230"/>
        <end position="251"/>
    </location>
</feature>
<dbReference type="GO" id="GO:0005886">
    <property type="term" value="C:plasma membrane"/>
    <property type="evidence" value="ECO:0007669"/>
    <property type="project" value="UniProtKB-SubCell"/>
</dbReference>
<dbReference type="AlphaFoldDB" id="A0AAV7IL50"/>
<feature type="transmembrane region" description="Helical" evidence="10">
    <location>
        <begin position="617"/>
        <end position="637"/>
    </location>
</feature>
<dbReference type="EMBL" id="JAHXZJ010001119">
    <property type="protein sequence ID" value="KAH0553539.1"/>
    <property type="molecule type" value="Genomic_DNA"/>
</dbReference>
<feature type="transmembrane region" description="Helical" evidence="10">
    <location>
        <begin position="410"/>
        <end position="433"/>
    </location>
</feature>
<feature type="transmembrane region" description="Helical" evidence="10">
    <location>
        <begin position="112"/>
        <end position="131"/>
    </location>
</feature>
<dbReference type="GO" id="GO:0005549">
    <property type="term" value="F:odorant binding"/>
    <property type="evidence" value="ECO:0007669"/>
    <property type="project" value="InterPro"/>
</dbReference>
<evidence type="ECO:0000256" key="1">
    <source>
        <dbReference type="ARBA" id="ARBA00004651"/>
    </source>
</evidence>
<dbReference type="PANTHER" id="PTHR21137:SF35">
    <property type="entry name" value="ODORANT RECEPTOR 19A-RELATED"/>
    <property type="match status" value="1"/>
</dbReference>
<dbReference type="Proteomes" id="UP000826195">
    <property type="component" value="Unassembled WGS sequence"/>
</dbReference>
<keyword evidence="6 10" id="KW-1133">Transmembrane helix</keyword>
<comment type="subcellular location">
    <subcellularLocation>
        <location evidence="1">Cell membrane</location>
        <topology evidence="1">Multi-pass membrane protein</topology>
    </subcellularLocation>
</comment>
<evidence type="ECO:0000313" key="11">
    <source>
        <dbReference type="EMBL" id="KAH0553539.1"/>
    </source>
</evidence>
<dbReference type="GO" id="GO:0007165">
    <property type="term" value="P:signal transduction"/>
    <property type="evidence" value="ECO:0007669"/>
    <property type="project" value="UniProtKB-KW"/>
</dbReference>
<dbReference type="InterPro" id="IPR004117">
    <property type="entry name" value="7tm6_olfct_rcpt"/>
</dbReference>
<evidence type="ECO:0000256" key="5">
    <source>
        <dbReference type="ARBA" id="ARBA00022725"/>
    </source>
</evidence>
<organism evidence="11 12">
    <name type="scientific">Cotesia glomerata</name>
    <name type="common">Lepidopteran parasitic wasp</name>
    <name type="synonym">Apanteles glomeratus</name>
    <dbReference type="NCBI Taxonomy" id="32391"/>
    <lineage>
        <taxon>Eukaryota</taxon>
        <taxon>Metazoa</taxon>
        <taxon>Ecdysozoa</taxon>
        <taxon>Arthropoda</taxon>
        <taxon>Hexapoda</taxon>
        <taxon>Insecta</taxon>
        <taxon>Pterygota</taxon>
        <taxon>Neoptera</taxon>
        <taxon>Endopterygota</taxon>
        <taxon>Hymenoptera</taxon>
        <taxon>Apocrita</taxon>
        <taxon>Ichneumonoidea</taxon>
        <taxon>Braconidae</taxon>
        <taxon>Microgastrinae</taxon>
        <taxon>Cotesia</taxon>
    </lineage>
</organism>
<evidence type="ECO:0000256" key="9">
    <source>
        <dbReference type="ARBA" id="ARBA00023224"/>
    </source>
</evidence>
<gene>
    <name evidence="11" type="ORF">KQX54_002065</name>
</gene>
<keyword evidence="5" id="KW-0552">Olfaction</keyword>
<feature type="transmembrane region" description="Helical" evidence="10">
    <location>
        <begin position="164"/>
        <end position="189"/>
    </location>
</feature>
<evidence type="ECO:0008006" key="13">
    <source>
        <dbReference type="Google" id="ProtNLM"/>
    </source>
</evidence>